<dbReference type="AlphaFoldDB" id="A0A6J6Q9Z0"/>
<dbReference type="EMBL" id="CAFBLJ010000013">
    <property type="protein sequence ID" value="CAB4860250.1"/>
    <property type="molecule type" value="Genomic_DNA"/>
</dbReference>
<accession>A0A6J6Q9Z0</accession>
<evidence type="ECO:0000256" key="1">
    <source>
        <dbReference type="ARBA" id="ARBA00022801"/>
    </source>
</evidence>
<gene>
    <name evidence="3" type="ORF">UFOPK2658_00072</name>
    <name evidence="4" type="ORF">UFOPK2880_00001</name>
    <name evidence="5" type="ORF">UFOPK3004_01925</name>
    <name evidence="6" type="ORF">UFOPK3304_00412</name>
    <name evidence="7" type="ORF">UFOPK3494_00856</name>
    <name evidence="8" type="ORF">UFOPK4134_00613</name>
</gene>
<proteinExistence type="predicted"/>
<dbReference type="EMBL" id="CAEZYH010000001">
    <property type="protein sequence ID" value="CAB4705598.1"/>
    <property type="molecule type" value="Genomic_DNA"/>
</dbReference>
<dbReference type="InterPro" id="IPR020084">
    <property type="entry name" value="NUDIX_hydrolase_CS"/>
</dbReference>
<sequence>MSSQSFRAGVVIVVRRENGDLMAFERKDVPGSWQLPQGGIDINEEPLDAAWRELAEETGLTASDVVMVLELPEWIAYEWPADIRATIKNGDKRRGQIQKWFLFGVLDEASISPKPDDHEFSRWQWMEPHHLLHHLVEFRQAAYARAFSRILP</sequence>
<evidence type="ECO:0000313" key="3">
    <source>
        <dbReference type="EMBL" id="CAB4705598.1"/>
    </source>
</evidence>
<dbReference type="PRINTS" id="PR00502">
    <property type="entry name" value="NUDIXFAMILY"/>
</dbReference>
<dbReference type="EMBL" id="CAEZZP010000001">
    <property type="protein sequence ID" value="CAB4759361.1"/>
    <property type="molecule type" value="Genomic_DNA"/>
</dbReference>
<name>A0A6J6Q9Z0_9ZZZZ</name>
<dbReference type="GO" id="GO:0006753">
    <property type="term" value="P:nucleoside phosphate metabolic process"/>
    <property type="evidence" value="ECO:0007669"/>
    <property type="project" value="TreeGrafter"/>
</dbReference>
<evidence type="ECO:0000313" key="8">
    <source>
        <dbReference type="EMBL" id="CAB5026571.1"/>
    </source>
</evidence>
<dbReference type="GO" id="GO:0034432">
    <property type="term" value="F:bis(5'-adenosyl)-pentaphosphatase activity"/>
    <property type="evidence" value="ECO:0007669"/>
    <property type="project" value="TreeGrafter"/>
</dbReference>
<dbReference type="EMBL" id="CAFBPS010000031">
    <property type="protein sequence ID" value="CAB5026571.1"/>
    <property type="molecule type" value="Genomic_DNA"/>
</dbReference>
<dbReference type="EMBL" id="CAFBMF010000044">
    <property type="protein sequence ID" value="CAB4899358.1"/>
    <property type="molecule type" value="Genomic_DNA"/>
</dbReference>
<dbReference type="GO" id="GO:0019693">
    <property type="term" value="P:ribose phosphate metabolic process"/>
    <property type="evidence" value="ECO:0007669"/>
    <property type="project" value="TreeGrafter"/>
</dbReference>
<organism evidence="3">
    <name type="scientific">freshwater metagenome</name>
    <dbReference type="NCBI Taxonomy" id="449393"/>
    <lineage>
        <taxon>unclassified sequences</taxon>
        <taxon>metagenomes</taxon>
        <taxon>ecological metagenomes</taxon>
    </lineage>
</organism>
<dbReference type="SUPFAM" id="SSF55811">
    <property type="entry name" value="Nudix"/>
    <property type="match status" value="1"/>
</dbReference>
<dbReference type="PROSITE" id="PS51462">
    <property type="entry name" value="NUDIX"/>
    <property type="match status" value="1"/>
</dbReference>
<dbReference type="Gene3D" id="3.90.79.10">
    <property type="entry name" value="Nucleoside Triphosphate Pyrophosphohydrolase"/>
    <property type="match status" value="1"/>
</dbReference>
<dbReference type="InterPro" id="IPR015797">
    <property type="entry name" value="NUDIX_hydrolase-like_dom_sf"/>
</dbReference>
<dbReference type="InterPro" id="IPR000086">
    <property type="entry name" value="NUDIX_hydrolase_dom"/>
</dbReference>
<dbReference type="GO" id="GO:0008893">
    <property type="term" value="F:guanosine-3',5'-bis(diphosphate) 3'-diphosphatase activity"/>
    <property type="evidence" value="ECO:0007669"/>
    <property type="project" value="TreeGrafter"/>
</dbReference>
<dbReference type="PANTHER" id="PTHR11839">
    <property type="entry name" value="UDP/ADP-SUGAR PYROPHOSPHATASE"/>
    <property type="match status" value="1"/>
</dbReference>
<dbReference type="PROSITE" id="PS00893">
    <property type="entry name" value="NUDIX_BOX"/>
    <property type="match status" value="1"/>
</dbReference>
<evidence type="ECO:0000313" key="6">
    <source>
        <dbReference type="EMBL" id="CAB4860250.1"/>
    </source>
</evidence>
<dbReference type="InterPro" id="IPR020476">
    <property type="entry name" value="Nudix_hydrolase"/>
</dbReference>
<dbReference type="Pfam" id="PF00293">
    <property type="entry name" value="NUDIX"/>
    <property type="match status" value="1"/>
</dbReference>
<reference evidence="3" key="1">
    <citation type="submission" date="2020-05" db="EMBL/GenBank/DDBJ databases">
        <authorList>
            <person name="Chiriac C."/>
            <person name="Salcher M."/>
            <person name="Ghai R."/>
            <person name="Kavagutti S V."/>
        </authorList>
    </citation>
    <scope>NUCLEOTIDE SEQUENCE</scope>
</reference>
<feature type="domain" description="Nudix hydrolase" evidence="2">
    <location>
        <begin position="5"/>
        <end position="148"/>
    </location>
</feature>
<protein>
    <submittedName>
        <fullName evidence="3">Unannotated protein</fullName>
    </submittedName>
</protein>
<dbReference type="PANTHER" id="PTHR11839:SF22">
    <property type="entry name" value="NUDIX HYDROLASE 26, CHLOROPLASTIC"/>
    <property type="match status" value="1"/>
</dbReference>
<evidence type="ECO:0000313" key="5">
    <source>
        <dbReference type="EMBL" id="CAB4822720.1"/>
    </source>
</evidence>
<evidence type="ECO:0000313" key="4">
    <source>
        <dbReference type="EMBL" id="CAB4759361.1"/>
    </source>
</evidence>
<evidence type="ECO:0000313" key="7">
    <source>
        <dbReference type="EMBL" id="CAB4899358.1"/>
    </source>
</evidence>
<dbReference type="EMBL" id="CAFAAL010000276">
    <property type="protein sequence ID" value="CAB4822720.1"/>
    <property type="molecule type" value="Genomic_DNA"/>
</dbReference>
<keyword evidence="1" id="KW-0378">Hydrolase</keyword>
<evidence type="ECO:0000259" key="2">
    <source>
        <dbReference type="PROSITE" id="PS51462"/>
    </source>
</evidence>